<organism evidence="1 2">
    <name type="scientific">Umbelopsis vinacea</name>
    <dbReference type="NCBI Taxonomy" id="44442"/>
    <lineage>
        <taxon>Eukaryota</taxon>
        <taxon>Fungi</taxon>
        <taxon>Fungi incertae sedis</taxon>
        <taxon>Mucoromycota</taxon>
        <taxon>Mucoromycotina</taxon>
        <taxon>Umbelopsidomycetes</taxon>
        <taxon>Umbelopsidales</taxon>
        <taxon>Umbelopsidaceae</taxon>
        <taxon>Umbelopsis</taxon>
    </lineage>
</organism>
<keyword evidence="2" id="KW-1185">Reference proteome</keyword>
<sequence>MSTSAMIPRKTTMKNWGISTRLKSLARRCSTEAEMEDMSSKTALSYVGITQNQSYITAAVINCGLSANTENENLHSTIHKTAEYGQKDIVPLLLAFYVEWQRKDGLKPSKLASPQMLCTLNLHRPRMAAEAESLSVPKICKMVEYQEETRFGGGGIARLYS</sequence>
<evidence type="ECO:0000313" key="2">
    <source>
        <dbReference type="Proteomes" id="UP000612746"/>
    </source>
</evidence>
<accession>A0A8H7Q7J5</accession>
<evidence type="ECO:0000313" key="1">
    <source>
        <dbReference type="EMBL" id="KAG2187919.1"/>
    </source>
</evidence>
<gene>
    <name evidence="1" type="ORF">INT44_000669</name>
</gene>
<dbReference type="Proteomes" id="UP000612746">
    <property type="component" value="Unassembled WGS sequence"/>
</dbReference>
<name>A0A8H7Q7J5_9FUNG</name>
<dbReference type="EMBL" id="JAEPRA010000002">
    <property type="protein sequence ID" value="KAG2187919.1"/>
    <property type="molecule type" value="Genomic_DNA"/>
</dbReference>
<dbReference type="AlphaFoldDB" id="A0A8H7Q7J5"/>
<proteinExistence type="predicted"/>
<protein>
    <submittedName>
        <fullName evidence="1">Uncharacterized protein</fullName>
    </submittedName>
</protein>
<comment type="caution">
    <text evidence="1">The sequence shown here is derived from an EMBL/GenBank/DDBJ whole genome shotgun (WGS) entry which is preliminary data.</text>
</comment>
<reference evidence="1" key="1">
    <citation type="submission" date="2020-12" db="EMBL/GenBank/DDBJ databases">
        <title>Metabolic potential, ecology and presence of endohyphal bacteria is reflected in genomic diversity of Mucoromycotina.</title>
        <authorList>
            <person name="Muszewska A."/>
            <person name="Okrasinska A."/>
            <person name="Steczkiewicz K."/>
            <person name="Drgas O."/>
            <person name="Orlowska M."/>
            <person name="Perlinska-Lenart U."/>
            <person name="Aleksandrzak-Piekarczyk T."/>
            <person name="Szatraj K."/>
            <person name="Zielenkiewicz U."/>
            <person name="Pilsyk S."/>
            <person name="Malc E."/>
            <person name="Mieczkowski P."/>
            <person name="Kruszewska J.S."/>
            <person name="Biernat P."/>
            <person name="Pawlowska J."/>
        </authorList>
    </citation>
    <scope>NUCLEOTIDE SEQUENCE</scope>
    <source>
        <strain evidence="1">WA0000051536</strain>
    </source>
</reference>
<dbReference type="SUPFAM" id="SSF48403">
    <property type="entry name" value="Ankyrin repeat"/>
    <property type="match status" value="1"/>
</dbReference>
<dbReference type="Gene3D" id="1.25.40.20">
    <property type="entry name" value="Ankyrin repeat-containing domain"/>
    <property type="match status" value="1"/>
</dbReference>
<dbReference type="InterPro" id="IPR036770">
    <property type="entry name" value="Ankyrin_rpt-contain_sf"/>
</dbReference>